<dbReference type="Gene3D" id="3.40.390.70">
    <property type="match status" value="1"/>
</dbReference>
<comment type="caution">
    <text evidence="2">The sequence shown here is derived from an EMBL/GenBank/DDBJ whole genome shotgun (WGS) entry which is preliminary data.</text>
</comment>
<feature type="chain" id="PRO_5042130568" evidence="1">
    <location>
        <begin position="21"/>
        <end position="450"/>
    </location>
</feature>
<gene>
    <name evidence="2" type="ORF">QNI16_36455</name>
</gene>
<evidence type="ECO:0000256" key="1">
    <source>
        <dbReference type="SAM" id="SignalP"/>
    </source>
</evidence>
<dbReference type="PROSITE" id="PS51257">
    <property type="entry name" value="PROKAR_LIPOPROTEIN"/>
    <property type="match status" value="1"/>
</dbReference>
<dbReference type="AlphaFoldDB" id="A0AAE3UB02"/>
<dbReference type="Pfam" id="PF15890">
    <property type="entry name" value="Peptidase_Mx1"/>
    <property type="match status" value="1"/>
</dbReference>
<name>A0AAE3UB02_9BACT</name>
<proteinExistence type="predicted"/>
<dbReference type="NCBIfam" id="TIGR04549">
    <property type="entry name" value="LP_HExxH_w_tonB"/>
    <property type="match status" value="1"/>
</dbReference>
<organism evidence="2 3">
    <name type="scientific">Xanthocytophaga flava</name>
    <dbReference type="NCBI Taxonomy" id="3048013"/>
    <lineage>
        <taxon>Bacteria</taxon>
        <taxon>Pseudomonadati</taxon>
        <taxon>Bacteroidota</taxon>
        <taxon>Cytophagia</taxon>
        <taxon>Cytophagales</taxon>
        <taxon>Rhodocytophagaceae</taxon>
        <taxon>Xanthocytophaga</taxon>
    </lineage>
</organism>
<dbReference type="EMBL" id="JASJOS010000026">
    <property type="protein sequence ID" value="MDJ1486031.1"/>
    <property type="molecule type" value="Genomic_DNA"/>
</dbReference>
<evidence type="ECO:0000313" key="2">
    <source>
        <dbReference type="EMBL" id="MDJ1486031.1"/>
    </source>
</evidence>
<feature type="signal peptide" evidence="1">
    <location>
        <begin position="1"/>
        <end position="20"/>
    </location>
</feature>
<keyword evidence="1" id="KW-0732">Signal</keyword>
<protein>
    <submittedName>
        <fullName evidence="2">Zinc-binding metallopeptidase</fullName>
    </submittedName>
</protein>
<evidence type="ECO:0000313" key="3">
    <source>
        <dbReference type="Proteomes" id="UP001241110"/>
    </source>
</evidence>
<reference evidence="2" key="1">
    <citation type="submission" date="2023-05" db="EMBL/GenBank/DDBJ databases">
        <authorList>
            <person name="Zhang X."/>
        </authorList>
    </citation>
    <scope>NUCLEOTIDE SEQUENCE</scope>
    <source>
        <strain evidence="2">YF14B1</strain>
    </source>
</reference>
<dbReference type="InterPro" id="IPR030890">
    <property type="entry name" value="LP_HExxH_w_TonB"/>
</dbReference>
<dbReference type="Proteomes" id="UP001241110">
    <property type="component" value="Unassembled WGS sequence"/>
</dbReference>
<sequence length="450" mass="51415">MRYRNSIFLVLFLFILSCNKADKLDPSRADYVTNDQTNPPTELDTWLYNSFTLPYNIQVKYRWDASETPISKILVPPAPTKVLPVMDVVKKVWIDPYVSIAGENFIKKYCPKQFVLTGSASYNPDGTFTLGTAEGGRKIVLYVVNDFVKTDHYSVTEMIHTIEHEFAHILHQNISYPGEFKELTTGLYTPNWGFVSLSQARAQGFITSYAMLSPDEDFVEMISMMLVEGKKGYEGILDCQTTAASRQILRKKEELVVRYFREAYNIDFYQLQTKVQEAIQAIAPPENEGEELPPVFDIWGLDKQNKAIRFDLTTMNEPASFVSRYTYDNARLHAVGLNLDYSFKLVYIGEEEVALKLYYSKPDSEPREYFEATFYFFVTKKPNGTVTLEFYNSDENGAYLNEQLGAYAILGFFANQTFTINWLPSCGTTQYVGFYPVNSPANYSFGVPGN</sequence>
<dbReference type="RefSeq" id="WP_313989350.1">
    <property type="nucleotide sequence ID" value="NZ_JASJOS010000026.1"/>
</dbReference>
<accession>A0AAE3UB02</accession>